<dbReference type="RefSeq" id="WP_145026071.1">
    <property type="nucleotide sequence ID" value="NZ_CP036271.1"/>
</dbReference>
<accession>A0A517S7H1</accession>
<sequence length="407" mass="44533">MSDKPVVTVVCKVCDTRLDETAFDQPHETHCPICHSPVLVPAAGQAVTKAPQFKSDPNLEGYAVLPLDGPDAERRAKKAQDVILVVCPICRARLHSAPKKEAYHIKCHDCHELVRVPSRAEHREKQKREAIPDKFDAIEPVPVGEVARSDRFYSAWYLQAQSEIRREPDPTPPANLYFSGTFTFPWERDIAPKWVFLSLGTTFFALLVVLLVSLLGGAGGPTGLVMGFFALPLIWIGIWTASYAASVCMAVITDTANGNQKVVNWADQNWRDWIMTMAYVQYLIAVAALAGYVTARLLDLAAVPDRWPAFLVAIVAFPYVLLSALETGGGLNFISPNVTLSLVRKPLPWLGYYVVSGVVTASIAGAIWGLARVSPLLAGGLGGMLLAAWMLIEARLTGRLAWAISRE</sequence>
<feature type="transmembrane region" description="Helical" evidence="1">
    <location>
        <begin position="349"/>
        <end position="370"/>
    </location>
</feature>
<proteinExistence type="predicted"/>
<dbReference type="Proteomes" id="UP000315700">
    <property type="component" value="Chromosome"/>
</dbReference>
<reference evidence="2 3" key="1">
    <citation type="submission" date="2019-02" db="EMBL/GenBank/DDBJ databases">
        <title>Deep-cultivation of Planctomycetes and their phenomic and genomic characterization uncovers novel biology.</title>
        <authorList>
            <person name="Wiegand S."/>
            <person name="Jogler M."/>
            <person name="Boedeker C."/>
            <person name="Pinto D."/>
            <person name="Vollmers J."/>
            <person name="Rivas-Marin E."/>
            <person name="Kohn T."/>
            <person name="Peeters S.H."/>
            <person name="Heuer A."/>
            <person name="Rast P."/>
            <person name="Oberbeckmann S."/>
            <person name="Bunk B."/>
            <person name="Jeske O."/>
            <person name="Meyerdierks A."/>
            <person name="Storesund J.E."/>
            <person name="Kallscheuer N."/>
            <person name="Luecker S."/>
            <person name="Lage O.M."/>
            <person name="Pohl T."/>
            <person name="Merkel B.J."/>
            <person name="Hornburger P."/>
            <person name="Mueller R.-W."/>
            <person name="Bruemmer F."/>
            <person name="Labrenz M."/>
            <person name="Spormann A.M."/>
            <person name="Op den Camp H."/>
            <person name="Overmann J."/>
            <person name="Amann R."/>
            <person name="Jetten M.S.M."/>
            <person name="Mascher T."/>
            <person name="Medema M.H."/>
            <person name="Devos D.P."/>
            <person name="Kaster A.-K."/>
            <person name="Ovreas L."/>
            <person name="Rohde M."/>
            <person name="Galperin M.Y."/>
            <person name="Jogler C."/>
        </authorList>
    </citation>
    <scope>NUCLEOTIDE SEQUENCE [LARGE SCALE GENOMIC DNA]</scope>
    <source>
        <strain evidence="2 3">Pan44</strain>
    </source>
</reference>
<evidence type="ECO:0000313" key="3">
    <source>
        <dbReference type="Proteomes" id="UP000315700"/>
    </source>
</evidence>
<dbReference type="AlphaFoldDB" id="A0A517S7H1"/>
<name>A0A517S7H1_9PLAN</name>
<evidence type="ECO:0000256" key="1">
    <source>
        <dbReference type="SAM" id="Phobius"/>
    </source>
</evidence>
<protein>
    <submittedName>
        <fullName evidence="2">Uncharacterized protein</fullName>
    </submittedName>
</protein>
<dbReference type="InParanoid" id="A0A517S7H1"/>
<keyword evidence="1" id="KW-0812">Transmembrane</keyword>
<evidence type="ECO:0000313" key="2">
    <source>
        <dbReference type="EMBL" id="QDT52067.1"/>
    </source>
</evidence>
<feature type="transmembrane region" description="Helical" evidence="1">
    <location>
        <begin position="194"/>
        <end position="216"/>
    </location>
</feature>
<feature type="transmembrane region" description="Helical" evidence="1">
    <location>
        <begin position="376"/>
        <end position="392"/>
    </location>
</feature>
<feature type="transmembrane region" description="Helical" evidence="1">
    <location>
        <begin position="307"/>
        <end position="328"/>
    </location>
</feature>
<dbReference type="OrthoDB" id="239030at2"/>
<feature type="transmembrane region" description="Helical" evidence="1">
    <location>
        <begin position="273"/>
        <end position="295"/>
    </location>
</feature>
<keyword evidence="1" id="KW-0472">Membrane</keyword>
<feature type="transmembrane region" description="Helical" evidence="1">
    <location>
        <begin position="228"/>
        <end position="252"/>
    </location>
</feature>
<dbReference type="KEGG" id="ccos:Pan44_00750"/>
<keyword evidence="3" id="KW-1185">Reference proteome</keyword>
<dbReference type="EMBL" id="CP036271">
    <property type="protein sequence ID" value="QDT52067.1"/>
    <property type="molecule type" value="Genomic_DNA"/>
</dbReference>
<gene>
    <name evidence="2" type="ORF">Pan44_00750</name>
</gene>
<organism evidence="2 3">
    <name type="scientific">Caulifigura coniformis</name>
    <dbReference type="NCBI Taxonomy" id="2527983"/>
    <lineage>
        <taxon>Bacteria</taxon>
        <taxon>Pseudomonadati</taxon>
        <taxon>Planctomycetota</taxon>
        <taxon>Planctomycetia</taxon>
        <taxon>Planctomycetales</taxon>
        <taxon>Planctomycetaceae</taxon>
        <taxon>Caulifigura</taxon>
    </lineage>
</organism>
<keyword evidence="1" id="KW-1133">Transmembrane helix</keyword>